<organism evidence="2 3">
    <name type="scientific">Ilex paraguariensis</name>
    <name type="common">yerba mate</name>
    <dbReference type="NCBI Taxonomy" id="185542"/>
    <lineage>
        <taxon>Eukaryota</taxon>
        <taxon>Viridiplantae</taxon>
        <taxon>Streptophyta</taxon>
        <taxon>Embryophyta</taxon>
        <taxon>Tracheophyta</taxon>
        <taxon>Spermatophyta</taxon>
        <taxon>Magnoliopsida</taxon>
        <taxon>eudicotyledons</taxon>
        <taxon>Gunneridae</taxon>
        <taxon>Pentapetalae</taxon>
        <taxon>asterids</taxon>
        <taxon>campanulids</taxon>
        <taxon>Aquifoliales</taxon>
        <taxon>Aquifoliaceae</taxon>
        <taxon>Ilex</taxon>
    </lineage>
</organism>
<keyword evidence="1" id="KW-0472">Membrane</keyword>
<keyword evidence="1" id="KW-0812">Transmembrane</keyword>
<feature type="transmembrane region" description="Helical" evidence="1">
    <location>
        <begin position="30"/>
        <end position="50"/>
    </location>
</feature>
<feature type="transmembrane region" description="Helical" evidence="1">
    <location>
        <begin position="228"/>
        <end position="252"/>
    </location>
</feature>
<feature type="transmembrane region" description="Helical" evidence="1">
    <location>
        <begin position="178"/>
        <end position="207"/>
    </location>
</feature>
<keyword evidence="3" id="KW-1185">Reference proteome</keyword>
<gene>
    <name evidence="2" type="ORF">ILEXP_LOCUS702</name>
</gene>
<evidence type="ECO:0000313" key="3">
    <source>
        <dbReference type="Proteomes" id="UP001642360"/>
    </source>
</evidence>
<dbReference type="Proteomes" id="UP001642360">
    <property type="component" value="Unassembled WGS sequence"/>
</dbReference>
<feature type="transmembrane region" description="Helical" evidence="1">
    <location>
        <begin position="264"/>
        <end position="292"/>
    </location>
</feature>
<accession>A0ABC8QMA1</accession>
<evidence type="ECO:0000313" key="2">
    <source>
        <dbReference type="EMBL" id="CAK9133784.1"/>
    </source>
</evidence>
<proteinExistence type="predicted"/>
<reference evidence="2 3" key="1">
    <citation type="submission" date="2024-02" db="EMBL/GenBank/DDBJ databases">
        <authorList>
            <person name="Vignale AGUSTIN F."/>
            <person name="Sosa J E."/>
            <person name="Modenutti C."/>
        </authorList>
    </citation>
    <scope>NUCLEOTIDE SEQUENCE [LARGE SCALE GENOMIC DNA]</scope>
</reference>
<evidence type="ECO:0000256" key="1">
    <source>
        <dbReference type="SAM" id="Phobius"/>
    </source>
</evidence>
<keyword evidence="1" id="KW-1133">Transmembrane helix</keyword>
<sequence length="360" mass="42128">MEREQEELQSLGLFGIYREACKIIFKWRRIFSQITLSLVLPLSVIFLAHIESNVLLSRIFKMEFVIHSTRADNPIHKRFYHRVSSEWAYFWLFKFVYFTFLLIFSLLSTAAVVYTIACVYTAREATFKKVMRVVPKVWKRLMVTFLWTFLVFLVYNLVAMLIFLIWAVTDGDNTVSVVFFFIILICYAVGFVYLTILWQLASVVSVLEDKYGFKAMLKSKELIKGKMWVAIVFSFKLNFSLYATQFVFQYFVVSAWPLRFEYRIGVGLLCFLLLLMLILFGLVIQTIIYFVCKSYHQESIDKSALSEHLEVLLGEYERLKPQDIQLKESEWHTSKIRATFASSGSQLAFSVKKAITKNST</sequence>
<dbReference type="PANTHER" id="PTHR33133">
    <property type="entry name" value="OS08G0107100 PROTEIN-RELATED"/>
    <property type="match status" value="1"/>
</dbReference>
<comment type="caution">
    <text evidence="2">The sequence shown here is derived from an EMBL/GenBank/DDBJ whole genome shotgun (WGS) entry which is preliminary data.</text>
</comment>
<feature type="transmembrane region" description="Helical" evidence="1">
    <location>
        <begin position="141"/>
        <end position="166"/>
    </location>
</feature>
<dbReference type="PANTHER" id="PTHR33133:SF51">
    <property type="entry name" value="THH1_TOM1_TOM3 DOMAIN-CONTAINING PROTEIN"/>
    <property type="match status" value="1"/>
</dbReference>
<protein>
    <submittedName>
        <fullName evidence="2">Uncharacterized protein</fullName>
    </submittedName>
</protein>
<dbReference type="AlphaFoldDB" id="A0ABC8QMA1"/>
<feature type="transmembrane region" description="Helical" evidence="1">
    <location>
        <begin position="95"/>
        <end position="120"/>
    </location>
</feature>
<name>A0ABC8QMA1_9AQUA</name>
<dbReference type="EMBL" id="CAUOFW020000170">
    <property type="protein sequence ID" value="CAK9133784.1"/>
    <property type="molecule type" value="Genomic_DNA"/>
</dbReference>